<comment type="similarity">
    <text evidence="1">Belongs to the UPF0223 family.</text>
</comment>
<dbReference type="Pfam" id="PF05256">
    <property type="entry name" value="UPF0223"/>
    <property type="match status" value="1"/>
</dbReference>
<protein>
    <recommendedName>
        <fullName evidence="1">UPF0223 protein SAMN05216225_10015</fullName>
    </recommendedName>
</protein>
<dbReference type="HAMAP" id="MF_01041">
    <property type="entry name" value="UPF0223"/>
    <property type="match status" value="1"/>
</dbReference>
<organism evidence="2 3">
    <name type="scientific">Ornithinibacillus halophilus</name>
    <dbReference type="NCBI Taxonomy" id="930117"/>
    <lineage>
        <taxon>Bacteria</taxon>
        <taxon>Bacillati</taxon>
        <taxon>Bacillota</taxon>
        <taxon>Bacilli</taxon>
        <taxon>Bacillales</taxon>
        <taxon>Bacillaceae</taxon>
        <taxon>Ornithinibacillus</taxon>
    </lineage>
</organism>
<dbReference type="RefSeq" id="WP_072886700.1">
    <property type="nucleotide sequence ID" value="NZ_FQVW01000001.1"/>
</dbReference>
<dbReference type="SUPFAM" id="SSF158504">
    <property type="entry name" value="BH2638-like"/>
    <property type="match status" value="1"/>
</dbReference>
<keyword evidence="3" id="KW-1185">Reference proteome</keyword>
<dbReference type="EMBL" id="FQVW01000001">
    <property type="protein sequence ID" value="SHF48317.1"/>
    <property type="molecule type" value="Genomic_DNA"/>
</dbReference>
<proteinExistence type="inferred from homology"/>
<dbReference type="Gene3D" id="1.10.220.80">
    <property type="entry name" value="BH2638-like"/>
    <property type="match status" value="1"/>
</dbReference>
<evidence type="ECO:0000256" key="1">
    <source>
        <dbReference type="HAMAP-Rule" id="MF_01041"/>
    </source>
</evidence>
<evidence type="ECO:0000313" key="2">
    <source>
        <dbReference type="EMBL" id="SHF48317.1"/>
    </source>
</evidence>
<dbReference type="PIRSF" id="PIRSF037260">
    <property type="entry name" value="UPF0223"/>
    <property type="match status" value="1"/>
</dbReference>
<dbReference type="InterPro" id="IPR007920">
    <property type="entry name" value="UPF0223"/>
</dbReference>
<dbReference type="InterPro" id="IPR023324">
    <property type="entry name" value="BH2638-like_sf"/>
</dbReference>
<reference evidence="2 3" key="1">
    <citation type="submission" date="2016-11" db="EMBL/GenBank/DDBJ databases">
        <authorList>
            <person name="Jaros S."/>
            <person name="Januszkiewicz K."/>
            <person name="Wedrychowicz H."/>
        </authorList>
    </citation>
    <scope>NUCLEOTIDE SEQUENCE [LARGE SCALE GENOMIC DNA]</scope>
    <source>
        <strain evidence="2 3">IBRC-M 10683</strain>
    </source>
</reference>
<dbReference type="STRING" id="930117.SAMN05216225_10015"/>
<sequence length="90" mass="10876">MSNYQYPFDLDWSKQEIVEVIQFFTKIEKAYESGIQREDLLKSYQRFKEIVPSKSEEKQYFQEFQKESGYSSYHAVKTAREGNEKIIKMK</sequence>
<dbReference type="AlphaFoldDB" id="A0A1M5C129"/>
<accession>A0A1M5C129</accession>
<gene>
    <name evidence="2" type="ORF">SAMN05216225_10015</name>
</gene>
<evidence type="ECO:0000313" key="3">
    <source>
        <dbReference type="Proteomes" id="UP000183988"/>
    </source>
</evidence>
<dbReference type="Proteomes" id="UP000183988">
    <property type="component" value="Unassembled WGS sequence"/>
</dbReference>
<dbReference type="OrthoDB" id="1649074at2"/>
<dbReference type="NCBIfam" id="NF003353">
    <property type="entry name" value="PRK04387.1"/>
    <property type="match status" value="1"/>
</dbReference>
<name>A0A1M5C129_9BACI</name>